<evidence type="ECO:0000256" key="2">
    <source>
        <dbReference type="ARBA" id="ARBA00011902"/>
    </source>
</evidence>
<dbReference type="GO" id="GO:0005524">
    <property type="term" value="F:ATP binding"/>
    <property type="evidence" value="ECO:0007669"/>
    <property type="project" value="UniProtKB-UniRule"/>
</dbReference>
<evidence type="ECO:0000256" key="6">
    <source>
        <dbReference type="ARBA" id="ARBA00022729"/>
    </source>
</evidence>
<feature type="disulfide bond" evidence="17">
    <location>
        <begin position="279"/>
        <end position="294"/>
    </location>
</feature>
<dbReference type="InterPro" id="IPR000719">
    <property type="entry name" value="Prot_kinase_dom"/>
</dbReference>
<keyword evidence="3" id="KW-1003">Cell membrane</keyword>
<dbReference type="InterPro" id="IPR055163">
    <property type="entry name" value="ALK/LTK-like_GRD"/>
</dbReference>
<keyword evidence="15" id="KW-0325">Glycoprotein</keyword>
<feature type="binding site" evidence="18">
    <location>
        <position position="969"/>
    </location>
    <ligand>
        <name>ATP</name>
        <dbReference type="ChEBI" id="CHEBI:30616"/>
    </ligand>
</feature>
<comment type="caution">
    <text evidence="17">Lacks conserved residue(s) required for the propagation of feature annotation.</text>
</comment>
<evidence type="ECO:0000256" key="4">
    <source>
        <dbReference type="ARBA" id="ARBA00022679"/>
    </source>
</evidence>
<dbReference type="PROSITE" id="PS00109">
    <property type="entry name" value="PROTEIN_KINASE_TYR"/>
    <property type="match status" value="1"/>
</dbReference>
<comment type="caution">
    <text evidence="22">The sequence shown here is derived from an EMBL/GenBank/DDBJ whole genome shotgun (WGS) entry which is preliminary data.</text>
</comment>
<evidence type="ECO:0000256" key="13">
    <source>
        <dbReference type="ARBA" id="ARBA00023157"/>
    </source>
</evidence>
<dbReference type="SUPFAM" id="SSF56112">
    <property type="entry name" value="Protein kinase-like (PK-like)"/>
    <property type="match status" value="1"/>
</dbReference>
<keyword evidence="11 19" id="KW-0472">Membrane</keyword>
<feature type="transmembrane region" description="Helical" evidence="19">
    <location>
        <begin position="859"/>
        <end position="882"/>
    </location>
</feature>
<keyword evidence="12" id="KW-0829">Tyrosine-protein kinase</keyword>
<dbReference type="PROSITE" id="PS50068">
    <property type="entry name" value="LDLRA_2"/>
    <property type="match status" value="1"/>
</dbReference>
<evidence type="ECO:0000259" key="21">
    <source>
        <dbReference type="PROSITE" id="PS50011"/>
    </source>
</evidence>
<evidence type="ECO:0000256" key="17">
    <source>
        <dbReference type="PROSITE-ProRule" id="PRU00124"/>
    </source>
</evidence>
<name>A0A8S1HW70_9PELO</name>
<dbReference type="PROSITE" id="PS00107">
    <property type="entry name" value="PROTEIN_KINASE_ATP"/>
    <property type="match status" value="1"/>
</dbReference>
<dbReference type="EMBL" id="CAJGYM010000091">
    <property type="protein sequence ID" value="CAD6197320.1"/>
    <property type="molecule type" value="Genomic_DNA"/>
</dbReference>
<dbReference type="FunFam" id="1.10.510.10:FF:001927">
    <property type="entry name" value="Receptor protein-tyrosine kinase"/>
    <property type="match status" value="1"/>
</dbReference>
<evidence type="ECO:0000256" key="3">
    <source>
        <dbReference type="ARBA" id="ARBA00022475"/>
    </source>
</evidence>
<dbReference type="GO" id="GO:0004714">
    <property type="term" value="F:transmembrane receptor protein tyrosine kinase activity"/>
    <property type="evidence" value="ECO:0007669"/>
    <property type="project" value="UniProtKB-EC"/>
</dbReference>
<dbReference type="PANTHER" id="PTHR24416">
    <property type="entry name" value="TYROSINE-PROTEIN KINASE RECEPTOR"/>
    <property type="match status" value="1"/>
</dbReference>
<dbReference type="SMART" id="SM00192">
    <property type="entry name" value="LDLa"/>
    <property type="match status" value="1"/>
</dbReference>
<dbReference type="GO" id="GO:0045664">
    <property type="term" value="P:regulation of neuron differentiation"/>
    <property type="evidence" value="ECO:0007669"/>
    <property type="project" value="TreeGrafter"/>
</dbReference>
<evidence type="ECO:0000256" key="15">
    <source>
        <dbReference type="ARBA" id="ARBA00023180"/>
    </source>
</evidence>
<comment type="subcellular location">
    <subcellularLocation>
        <location evidence="1">Cell membrane</location>
        <topology evidence="1">Single-pass type I membrane protein</topology>
    </subcellularLocation>
</comment>
<evidence type="ECO:0000256" key="10">
    <source>
        <dbReference type="ARBA" id="ARBA00022989"/>
    </source>
</evidence>
<dbReference type="InterPro" id="IPR001245">
    <property type="entry name" value="Ser-Thr/Tyr_kinase_cat_dom"/>
</dbReference>
<evidence type="ECO:0000256" key="16">
    <source>
        <dbReference type="ARBA" id="ARBA00051243"/>
    </source>
</evidence>
<reference evidence="22" key="1">
    <citation type="submission" date="2020-10" db="EMBL/GenBank/DDBJ databases">
        <authorList>
            <person name="Kikuchi T."/>
        </authorList>
    </citation>
    <scope>NUCLEOTIDE SEQUENCE</scope>
    <source>
        <strain evidence="22">NKZ352</strain>
    </source>
</reference>
<dbReference type="OrthoDB" id="73209at2759"/>
<dbReference type="PRINTS" id="PR00109">
    <property type="entry name" value="TYRKINASE"/>
</dbReference>
<dbReference type="PANTHER" id="PTHR24416:SF604">
    <property type="entry name" value="RECEPTOR PROTEIN-TYROSINE KINASE"/>
    <property type="match status" value="1"/>
</dbReference>
<keyword evidence="5 19" id="KW-0812">Transmembrane</keyword>
<accession>A0A8S1HW70</accession>
<proteinExistence type="predicted"/>
<dbReference type="Pfam" id="PF12810">
    <property type="entry name" value="ALK_LTK_GRD"/>
    <property type="match status" value="1"/>
</dbReference>
<evidence type="ECO:0000313" key="23">
    <source>
        <dbReference type="Proteomes" id="UP000835052"/>
    </source>
</evidence>
<keyword evidence="6 20" id="KW-0732">Signal</keyword>
<evidence type="ECO:0000256" key="7">
    <source>
        <dbReference type="ARBA" id="ARBA00022741"/>
    </source>
</evidence>
<dbReference type="CDD" id="cd00112">
    <property type="entry name" value="LDLa"/>
    <property type="match status" value="1"/>
</dbReference>
<gene>
    <name evidence="22" type="ORF">CAUJ_LOCUS13229</name>
</gene>
<dbReference type="InterPro" id="IPR020635">
    <property type="entry name" value="Tyr_kinase_cat_dom"/>
</dbReference>
<dbReference type="InterPro" id="IPR008266">
    <property type="entry name" value="Tyr_kinase_AS"/>
</dbReference>
<dbReference type="Gene3D" id="1.10.510.10">
    <property type="entry name" value="Transferase(Phosphotransferase) domain 1"/>
    <property type="match status" value="1"/>
</dbReference>
<keyword evidence="14" id="KW-0675">Receptor</keyword>
<evidence type="ECO:0000256" key="19">
    <source>
        <dbReference type="SAM" id="Phobius"/>
    </source>
</evidence>
<dbReference type="InterPro" id="IPR017441">
    <property type="entry name" value="Protein_kinase_ATP_BS"/>
</dbReference>
<keyword evidence="4" id="KW-0808">Transferase</keyword>
<dbReference type="EC" id="2.7.10.1" evidence="2"/>
<dbReference type="InterPro" id="IPR050122">
    <property type="entry name" value="RTK"/>
</dbReference>
<dbReference type="InterPro" id="IPR002172">
    <property type="entry name" value="LDrepeatLR_classA_rpt"/>
</dbReference>
<evidence type="ECO:0000256" key="14">
    <source>
        <dbReference type="ARBA" id="ARBA00023170"/>
    </source>
</evidence>
<keyword evidence="8" id="KW-0418">Kinase</keyword>
<comment type="catalytic activity">
    <reaction evidence="16">
        <text>L-tyrosyl-[protein] + ATP = O-phospho-L-tyrosyl-[protein] + ADP + H(+)</text>
        <dbReference type="Rhea" id="RHEA:10596"/>
        <dbReference type="Rhea" id="RHEA-COMP:10136"/>
        <dbReference type="Rhea" id="RHEA-COMP:20101"/>
        <dbReference type="ChEBI" id="CHEBI:15378"/>
        <dbReference type="ChEBI" id="CHEBI:30616"/>
        <dbReference type="ChEBI" id="CHEBI:46858"/>
        <dbReference type="ChEBI" id="CHEBI:61978"/>
        <dbReference type="ChEBI" id="CHEBI:456216"/>
        <dbReference type="EC" id="2.7.10.1"/>
    </reaction>
</comment>
<feature type="chain" id="PRO_5035899262" description="receptor protein-tyrosine kinase" evidence="20">
    <location>
        <begin position="28"/>
        <end position="1400"/>
    </location>
</feature>
<protein>
    <recommendedName>
        <fullName evidence="2">receptor protein-tyrosine kinase</fullName>
        <ecNumber evidence="2">2.7.10.1</ecNumber>
    </recommendedName>
</protein>
<keyword evidence="10 19" id="KW-1133">Transmembrane helix</keyword>
<evidence type="ECO:0000256" key="20">
    <source>
        <dbReference type="SAM" id="SignalP"/>
    </source>
</evidence>
<keyword evidence="7 18" id="KW-0547">Nucleotide-binding</keyword>
<evidence type="ECO:0000256" key="12">
    <source>
        <dbReference type="ARBA" id="ARBA00023137"/>
    </source>
</evidence>
<dbReference type="Proteomes" id="UP000835052">
    <property type="component" value="Unassembled WGS sequence"/>
</dbReference>
<sequence>MIGGCQGEGYLIIKIFFILRFGIGSTAYLDPGKYYEEHVVREWIDGRHIGQTNFTPWFGVEEETCHCDCNDGNRRFPGCDCENNYRTCVFNGSCDEWPTVSKGNDTFMFHHFDMTAVMPNVKFGVFSYFVRAYSTTYLSNRATTFSSKYFEYSGLGCKIAFRFLLVKQTFSTKISLTLTQDEETSALWSFGDSNDVWMDQEVYIGAHETPFRLNFLCESGRKPKVKRKETNNSVVECAVTAIHFSGCDVDYNSVKYCSTGEMFVCDGLKRKKCVKDAECDLKFDCDDGSDEWGCENLPLGSRCDFGEMDVETSGWKFLTQFYGNSKVFKRDIGKVESAEPKNLFQVSSATLKGEIRRPARDGAGPFLLYSHLLAVQEQRQARTTVFLSPIFPPTNPDAYNRSHPLYRSCKLRYSYYVNGVAFPGFSIKIIRAHGDPFKDGGQEFHNALALDHFRQSAWNRKNLPIPKQLTQFRLAIFATFMEIDAGVVLGLDDISISPQCFRSDLNSTYTRVPEGFSYLPAKVLVDSCDHSGVSPPTYQECNERRLDDGFAQISFKNDGSQVWKAEESRFYRLEACGAAGGKRLNLTGSSGDCVVAVVYLKNQTTLEFLIGQMGESPCQYSSKGFDCTRNGAGGGGATVVKIGNRAFLIAGGGAGASHFESSTYPKNITNSGYGASSSIPTNFNPNCSSECQKATPTTFSKAAKCSNETIFGGFGGGGSSCDEVGGGGAGYFGGAAGSSGSSFIDPDFSATTHHVGSFQEGNGLVIITTCNLNCEFPTICRFHNASSEKQYCACPNGEEFLNETSMVCAHTPDECPLSCNSPAECVILDFLLIPACRCPNRVDLIDENEFCFEATSIDYIYKFLLIGIIFLLVLFSASWTCVRRKSQKNKAFSINPFLMQNMDDGHHQIYNEVQFGTISRHEALKELPQIDKEQLSLGSQKALGRGNFGQVIHGVYRREDGGLIDVAIKIIEQAFTSNAQRQADLMNEALCMGHFKHRNITELIGVNFNKIPYIIVVEYMAGGDLLTFLQRATPTEDDLNPMHLSMNDLLRIADDVASGCALLEEKEYVHRDIAARNILLTQTGFERIAKIADFGMARYHQPKDGFEFYQAMSSTLMPVKWTAPEAYIDGKFSSKSDVWSYGILCWEIFSLGVVPYPDRNNDETIVAVTSGERLEYPYGCPYKVYLLMRRCWETQTENRPTFSEIKDFIEQLFTDNVTMSTPFPVHPYLLSEYLKKGNHVEETYQPSQIGVWDTPLETPSTVMTELLNTPGATEDTWSDALLNYQIDVSQKQALDFLINRHETPFISEKAKEFLDSLRKQVDMCQAARKLRATHTKKEEEEEKVAENYALLAHTSTVERPTSLNMKALDDSLAVAMMSPEMTAPARQFEDNLDGPQFLSF</sequence>
<feature type="signal peptide" evidence="20">
    <location>
        <begin position="1"/>
        <end position="27"/>
    </location>
</feature>
<dbReference type="Pfam" id="PF07714">
    <property type="entry name" value="PK_Tyr_Ser-Thr"/>
    <property type="match status" value="1"/>
</dbReference>
<dbReference type="SMART" id="SM00219">
    <property type="entry name" value="TyrKc"/>
    <property type="match status" value="1"/>
</dbReference>
<dbReference type="Gene3D" id="2.60.120.200">
    <property type="match status" value="1"/>
</dbReference>
<dbReference type="InterPro" id="IPR011009">
    <property type="entry name" value="Kinase-like_dom_sf"/>
</dbReference>
<dbReference type="PROSITE" id="PS50011">
    <property type="entry name" value="PROTEIN_KINASE_DOM"/>
    <property type="match status" value="1"/>
</dbReference>
<dbReference type="CDD" id="cd00192">
    <property type="entry name" value="PTKc"/>
    <property type="match status" value="1"/>
</dbReference>
<evidence type="ECO:0000256" key="8">
    <source>
        <dbReference type="ARBA" id="ARBA00022777"/>
    </source>
</evidence>
<evidence type="ECO:0000256" key="1">
    <source>
        <dbReference type="ARBA" id="ARBA00004251"/>
    </source>
</evidence>
<keyword evidence="23" id="KW-1185">Reference proteome</keyword>
<feature type="domain" description="Protein kinase" evidence="21">
    <location>
        <begin position="937"/>
        <end position="1229"/>
    </location>
</feature>
<keyword evidence="9 18" id="KW-0067">ATP-binding</keyword>
<evidence type="ECO:0000256" key="18">
    <source>
        <dbReference type="PROSITE-ProRule" id="PRU10141"/>
    </source>
</evidence>
<dbReference type="GO" id="GO:0005886">
    <property type="term" value="C:plasma membrane"/>
    <property type="evidence" value="ECO:0007669"/>
    <property type="project" value="UniProtKB-SubCell"/>
</dbReference>
<evidence type="ECO:0000256" key="11">
    <source>
        <dbReference type="ARBA" id="ARBA00023136"/>
    </source>
</evidence>
<keyword evidence="13 17" id="KW-1015">Disulfide bond</keyword>
<organism evidence="22 23">
    <name type="scientific">Caenorhabditis auriculariae</name>
    <dbReference type="NCBI Taxonomy" id="2777116"/>
    <lineage>
        <taxon>Eukaryota</taxon>
        <taxon>Metazoa</taxon>
        <taxon>Ecdysozoa</taxon>
        <taxon>Nematoda</taxon>
        <taxon>Chromadorea</taxon>
        <taxon>Rhabditida</taxon>
        <taxon>Rhabditina</taxon>
        <taxon>Rhabditomorpha</taxon>
        <taxon>Rhabditoidea</taxon>
        <taxon>Rhabditidae</taxon>
        <taxon>Peloderinae</taxon>
        <taxon>Caenorhabditis</taxon>
    </lineage>
</organism>
<evidence type="ECO:0000313" key="22">
    <source>
        <dbReference type="EMBL" id="CAD6197320.1"/>
    </source>
</evidence>
<evidence type="ECO:0000256" key="5">
    <source>
        <dbReference type="ARBA" id="ARBA00022692"/>
    </source>
</evidence>
<evidence type="ECO:0000256" key="9">
    <source>
        <dbReference type="ARBA" id="ARBA00022840"/>
    </source>
</evidence>